<sequence length="334" mass="37561">MITISDPPKLMKATLQNRTSSLGILDRLPAELLHEVLRNLDVQSTIRFSRVSIQGKNILYSLLAYRDVMSHAPHALAALSQMKLLHLHSASELHNALRSERCATCPEYGVYLFLPTCERCCWQCLRSNPTRRVVSRTAAAKTFALSPKMVQQLPVMFSIPGTYGVARKSTQKSYRLVSVSAVKELVMSIYGSTGNAIEAIIRKTPNRQTVSTTRYLQAIFLDSTCLDSLMMPDQGNAGVDRYFGMASIPFPSLTTPDIVEHGLWCKGCEWTYKQYKDRRLSAHVIANMVPTDCDPDRVLFGMVRRARSRIRLPVHIRHCYGAQQLLADQEVQEG</sequence>
<gene>
    <name evidence="2" type="ORF">GQX73_g8801</name>
</gene>
<name>A0A7C8IIX0_9PEZI</name>
<proteinExistence type="predicted"/>
<evidence type="ECO:0000313" key="2">
    <source>
        <dbReference type="EMBL" id="KAF2964769.1"/>
    </source>
</evidence>
<dbReference type="InterPro" id="IPR036047">
    <property type="entry name" value="F-box-like_dom_sf"/>
</dbReference>
<reference evidence="2 3" key="1">
    <citation type="submission" date="2019-12" db="EMBL/GenBank/DDBJ databases">
        <title>Draft genome sequence of the ascomycete Xylaria multiplex DSM 110363.</title>
        <authorList>
            <person name="Buettner E."/>
            <person name="Kellner H."/>
        </authorList>
    </citation>
    <scope>NUCLEOTIDE SEQUENCE [LARGE SCALE GENOMIC DNA]</scope>
    <source>
        <strain evidence="2 3">DSM 110363</strain>
    </source>
</reference>
<dbReference type="SUPFAM" id="SSF81383">
    <property type="entry name" value="F-box domain"/>
    <property type="match status" value="1"/>
</dbReference>
<feature type="domain" description="F-box" evidence="1">
    <location>
        <begin position="22"/>
        <end position="68"/>
    </location>
</feature>
<dbReference type="OrthoDB" id="2687876at2759"/>
<dbReference type="PROSITE" id="PS50181">
    <property type="entry name" value="FBOX"/>
    <property type="match status" value="1"/>
</dbReference>
<accession>A0A7C8IIX0</accession>
<comment type="caution">
    <text evidence="2">The sequence shown here is derived from an EMBL/GenBank/DDBJ whole genome shotgun (WGS) entry which is preliminary data.</text>
</comment>
<organism evidence="2 3">
    <name type="scientific">Xylaria multiplex</name>
    <dbReference type="NCBI Taxonomy" id="323545"/>
    <lineage>
        <taxon>Eukaryota</taxon>
        <taxon>Fungi</taxon>
        <taxon>Dikarya</taxon>
        <taxon>Ascomycota</taxon>
        <taxon>Pezizomycotina</taxon>
        <taxon>Sordariomycetes</taxon>
        <taxon>Xylariomycetidae</taxon>
        <taxon>Xylariales</taxon>
        <taxon>Xylariaceae</taxon>
        <taxon>Xylaria</taxon>
    </lineage>
</organism>
<dbReference type="AlphaFoldDB" id="A0A7C8IIX0"/>
<dbReference type="Pfam" id="PF00646">
    <property type="entry name" value="F-box"/>
    <property type="match status" value="1"/>
</dbReference>
<dbReference type="Proteomes" id="UP000481858">
    <property type="component" value="Unassembled WGS sequence"/>
</dbReference>
<dbReference type="EMBL" id="WUBL01000137">
    <property type="protein sequence ID" value="KAF2964769.1"/>
    <property type="molecule type" value="Genomic_DNA"/>
</dbReference>
<evidence type="ECO:0000313" key="3">
    <source>
        <dbReference type="Proteomes" id="UP000481858"/>
    </source>
</evidence>
<dbReference type="InParanoid" id="A0A7C8IIX0"/>
<dbReference type="InterPro" id="IPR001810">
    <property type="entry name" value="F-box_dom"/>
</dbReference>
<evidence type="ECO:0000259" key="1">
    <source>
        <dbReference type="PROSITE" id="PS50181"/>
    </source>
</evidence>
<protein>
    <recommendedName>
        <fullName evidence="1">F-box domain-containing protein</fullName>
    </recommendedName>
</protein>
<keyword evidence="3" id="KW-1185">Reference proteome</keyword>